<dbReference type="InterPro" id="IPR004385">
    <property type="entry name" value="NDP_pyrophosphatase"/>
</dbReference>
<evidence type="ECO:0000256" key="6">
    <source>
        <dbReference type="ARBA" id="ARBA00022801"/>
    </source>
</evidence>
<dbReference type="NCBIfam" id="TIGR00052">
    <property type="entry name" value="nudix-type nucleoside diphosphatase, YffH/AdpP family"/>
    <property type="match status" value="1"/>
</dbReference>
<dbReference type="CDD" id="cd24157">
    <property type="entry name" value="NUDIX_GDPMK"/>
    <property type="match status" value="1"/>
</dbReference>
<comment type="catalytic activity">
    <reaction evidence="1">
        <text>GDP-alpha-D-mannose + H2O = alpha-D-mannose 1-phosphate + GMP + 2 H(+)</text>
        <dbReference type="Rhea" id="RHEA:27978"/>
        <dbReference type="ChEBI" id="CHEBI:15377"/>
        <dbReference type="ChEBI" id="CHEBI:15378"/>
        <dbReference type="ChEBI" id="CHEBI:57527"/>
        <dbReference type="ChEBI" id="CHEBI:58115"/>
        <dbReference type="ChEBI" id="CHEBI:58409"/>
    </reaction>
</comment>
<evidence type="ECO:0000256" key="4">
    <source>
        <dbReference type="ARBA" id="ARBA00011738"/>
    </source>
</evidence>
<name>A0ABT7K968_9HYPH</name>
<dbReference type="PANTHER" id="PTHR11839">
    <property type="entry name" value="UDP/ADP-SUGAR PYROPHOSPHATASE"/>
    <property type="match status" value="1"/>
</dbReference>
<dbReference type="InterPro" id="IPR000086">
    <property type="entry name" value="NUDIX_hydrolase_dom"/>
</dbReference>
<comment type="caution">
    <text evidence="10">The sequence shown here is derived from an EMBL/GenBank/DDBJ whole genome shotgun (WGS) entry which is preliminary data.</text>
</comment>
<dbReference type="EMBL" id="JARFYN010000002">
    <property type="protein sequence ID" value="MDL2404555.1"/>
    <property type="molecule type" value="Genomic_DNA"/>
</dbReference>
<comment type="similarity">
    <text evidence="3">Belongs to the Nudix hydrolase family. NudK subfamily.</text>
</comment>
<evidence type="ECO:0000256" key="1">
    <source>
        <dbReference type="ARBA" id="ARBA00000847"/>
    </source>
</evidence>
<feature type="domain" description="Nudix hydrolase" evidence="9">
    <location>
        <begin position="47"/>
        <end position="185"/>
    </location>
</feature>
<organism evidence="10 11">
    <name type="scientific">Rhizobium calliandrae</name>
    <dbReference type="NCBI Taxonomy" id="1312182"/>
    <lineage>
        <taxon>Bacteria</taxon>
        <taxon>Pseudomonadati</taxon>
        <taxon>Pseudomonadota</taxon>
        <taxon>Alphaproteobacteria</taxon>
        <taxon>Hyphomicrobiales</taxon>
        <taxon>Rhizobiaceae</taxon>
        <taxon>Rhizobium/Agrobacterium group</taxon>
        <taxon>Rhizobium</taxon>
    </lineage>
</organism>
<dbReference type="Pfam" id="PF00293">
    <property type="entry name" value="NUDIX"/>
    <property type="match status" value="1"/>
</dbReference>
<evidence type="ECO:0000256" key="7">
    <source>
        <dbReference type="ARBA" id="ARBA00032162"/>
    </source>
</evidence>
<accession>A0ABT7K968</accession>
<dbReference type="Proteomes" id="UP001172630">
    <property type="component" value="Unassembled WGS sequence"/>
</dbReference>
<comment type="cofactor">
    <cofactor evidence="2">
        <name>Mg(2+)</name>
        <dbReference type="ChEBI" id="CHEBI:18420"/>
    </cofactor>
</comment>
<dbReference type="SUPFAM" id="SSF55811">
    <property type="entry name" value="Nudix"/>
    <property type="match status" value="1"/>
</dbReference>
<dbReference type="InterPro" id="IPR015797">
    <property type="entry name" value="NUDIX_hydrolase-like_dom_sf"/>
</dbReference>
<evidence type="ECO:0000313" key="11">
    <source>
        <dbReference type="Proteomes" id="UP001172630"/>
    </source>
</evidence>
<evidence type="ECO:0000256" key="8">
    <source>
        <dbReference type="ARBA" id="ARBA00032272"/>
    </source>
</evidence>
<protein>
    <recommendedName>
        <fullName evidence="5">GDP-mannose pyrophosphatase</fullName>
    </recommendedName>
    <alternativeName>
        <fullName evidence="7">GDP-mannose hydrolase</fullName>
    </alternativeName>
    <alternativeName>
        <fullName evidence="8">GDPMK</fullName>
    </alternativeName>
</protein>
<reference evidence="10" key="1">
    <citation type="submission" date="2023-06" db="EMBL/GenBank/DDBJ databases">
        <title>Phylogenetic Diversity of Rhizobium strains.</title>
        <authorList>
            <person name="Moura F.T."/>
            <person name="Helene L.C.F."/>
            <person name="Hungria M."/>
        </authorList>
    </citation>
    <scope>NUCLEOTIDE SEQUENCE</scope>
    <source>
        <strain evidence="10">CCGE524</strain>
    </source>
</reference>
<evidence type="ECO:0000256" key="5">
    <source>
        <dbReference type="ARBA" id="ARBA00016377"/>
    </source>
</evidence>
<evidence type="ECO:0000256" key="3">
    <source>
        <dbReference type="ARBA" id="ARBA00007275"/>
    </source>
</evidence>
<gene>
    <name evidence="10" type="ORF">PY650_02560</name>
</gene>
<evidence type="ECO:0000256" key="2">
    <source>
        <dbReference type="ARBA" id="ARBA00001946"/>
    </source>
</evidence>
<evidence type="ECO:0000259" key="9">
    <source>
        <dbReference type="PROSITE" id="PS51462"/>
    </source>
</evidence>
<sequence length="197" mass="22119">MSKFDKAKVEIVNEKTLSDQWTRLSSFDIDYTDSAGETHRLEREIYHRTPAACILLYDPKRETVILVRQFRLPAHLTGFPGWMIEVPAGLLDGDHPEEAIRREAIEETGFRVREVNFLFKAFTSPGAVVEVMHFFAAVVDATDRIGSGGGLADEHEDIDVLEVKLADAMAMIEAGEIYDAKTIILLQWATLNRAGLK</sequence>
<dbReference type="PROSITE" id="PS51462">
    <property type="entry name" value="NUDIX"/>
    <property type="match status" value="1"/>
</dbReference>
<comment type="subunit">
    <text evidence="4">Homodimer.</text>
</comment>
<keyword evidence="6" id="KW-0378">Hydrolase</keyword>
<proteinExistence type="inferred from homology"/>
<keyword evidence="11" id="KW-1185">Reference proteome</keyword>
<dbReference type="RefSeq" id="WP_285877501.1">
    <property type="nucleotide sequence ID" value="NZ_JARFYN010000002.1"/>
</dbReference>
<dbReference type="Gene3D" id="3.90.79.10">
    <property type="entry name" value="Nucleoside Triphosphate Pyrophosphohydrolase"/>
    <property type="match status" value="1"/>
</dbReference>
<dbReference type="PANTHER" id="PTHR11839:SF18">
    <property type="entry name" value="NUDIX HYDROLASE DOMAIN-CONTAINING PROTEIN"/>
    <property type="match status" value="1"/>
</dbReference>
<evidence type="ECO:0000313" key="10">
    <source>
        <dbReference type="EMBL" id="MDL2404555.1"/>
    </source>
</evidence>